<dbReference type="InterPro" id="IPR050614">
    <property type="entry name" value="Synaptic_Scaffolding_LAP-MAGUK"/>
</dbReference>
<gene>
    <name evidence="5" type="ORF">KR093_001927</name>
</gene>
<dbReference type="SUPFAM" id="SSF52075">
    <property type="entry name" value="Outer arm dynein light chain 1"/>
    <property type="match status" value="1"/>
</dbReference>
<dbReference type="SMART" id="SM00228">
    <property type="entry name" value="PDZ"/>
    <property type="match status" value="1"/>
</dbReference>
<dbReference type="Pfam" id="PF00595">
    <property type="entry name" value="PDZ"/>
    <property type="match status" value="1"/>
</dbReference>
<dbReference type="GO" id="GO:0005912">
    <property type="term" value="C:adherens junction"/>
    <property type="evidence" value="ECO:0007669"/>
    <property type="project" value="TreeGrafter"/>
</dbReference>
<keyword evidence="2" id="KW-0677">Repeat</keyword>
<dbReference type="GO" id="GO:0014069">
    <property type="term" value="C:postsynaptic density"/>
    <property type="evidence" value="ECO:0007669"/>
    <property type="project" value="TreeGrafter"/>
</dbReference>
<dbReference type="SMART" id="SM00364">
    <property type="entry name" value="LRR_BAC"/>
    <property type="match status" value="9"/>
</dbReference>
<dbReference type="PROSITE" id="PS50106">
    <property type="entry name" value="PDZ"/>
    <property type="match status" value="1"/>
</dbReference>
<dbReference type="InterPro" id="IPR032675">
    <property type="entry name" value="LRR_dom_sf"/>
</dbReference>
<comment type="caution">
    <text evidence="5">The sequence shown here is derived from an EMBL/GenBank/DDBJ whole genome shotgun (WGS) entry which is preliminary data.</text>
</comment>
<dbReference type="GO" id="GO:0045197">
    <property type="term" value="P:establishment or maintenance of epithelial cell apical/basal polarity"/>
    <property type="evidence" value="ECO:0007669"/>
    <property type="project" value="TreeGrafter"/>
</dbReference>
<dbReference type="GO" id="GO:0019901">
    <property type="term" value="F:protein kinase binding"/>
    <property type="evidence" value="ECO:0007669"/>
    <property type="project" value="TreeGrafter"/>
</dbReference>
<dbReference type="PANTHER" id="PTHR23119:SF50">
    <property type="entry name" value="PDZ DOMAIN-CONTAINING PROTEIN"/>
    <property type="match status" value="1"/>
</dbReference>
<reference evidence="5" key="1">
    <citation type="journal article" date="2021" name="Mol. Ecol. Resour.">
        <title>Phylogenomic analyses of the genus Drosophila reveals genomic signals of climate adaptation.</title>
        <authorList>
            <person name="Li F."/>
            <person name="Rane R.V."/>
            <person name="Luria V."/>
            <person name="Xiong Z."/>
            <person name="Chen J."/>
            <person name="Li Z."/>
            <person name="Catullo R.A."/>
            <person name="Griffin P.C."/>
            <person name="Schiffer M."/>
            <person name="Pearce S."/>
            <person name="Lee S.F."/>
            <person name="McElroy K."/>
            <person name="Stocker A."/>
            <person name="Shirriffs J."/>
            <person name="Cockerell F."/>
            <person name="Coppin C."/>
            <person name="Sgro C.M."/>
            <person name="Karger A."/>
            <person name="Cain J.W."/>
            <person name="Weber J.A."/>
            <person name="Santpere G."/>
            <person name="Kirschner M.W."/>
            <person name="Hoffmann A.A."/>
            <person name="Oakeshott J.G."/>
            <person name="Zhang G."/>
        </authorList>
    </citation>
    <scope>NUCLEOTIDE SEQUENCE</scope>
    <source>
        <strain evidence="5">BGI-SZ-2011g</strain>
    </source>
</reference>
<dbReference type="GO" id="GO:0098609">
    <property type="term" value="P:cell-cell adhesion"/>
    <property type="evidence" value="ECO:0007669"/>
    <property type="project" value="TreeGrafter"/>
</dbReference>
<dbReference type="GO" id="GO:0045211">
    <property type="term" value="C:postsynaptic membrane"/>
    <property type="evidence" value="ECO:0007669"/>
    <property type="project" value="TreeGrafter"/>
</dbReference>
<dbReference type="CDD" id="cd00136">
    <property type="entry name" value="PDZ_canonical"/>
    <property type="match status" value="1"/>
</dbReference>
<dbReference type="PANTHER" id="PTHR23119">
    <property type="entry name" value="DISCS LARGE"/>
    <property type="match status" value="1"/>
</dbReference>
<dbReference type="InterPro" id="IPR036034">
    <property type="entry name" value="PDZ_sf"/>
</dbReference>
<dbReference type="EMBL" id="JAJJHW010003889">
    <property type="protein sequence ID" value="KAH8354929.1"/>
    <property type="molecule type" value="Genomic_DNA"/>
</dbReference>
<evidence type="ECO:0000313" key="5">
    <source>
        <dbReference type="EMBL" id="KAH8354929.1"/>
    </source>
</evidence>
<proteinExistence type="predicted"/>
<dbReference type="InterPro" id="IPR001611">
    <property type="entry name" value="Leu-rich_rpt"/>
</dbReference>
<evidence type="ECO:0000313" key="6">
    <source>
        <dbReference type="Proteomes" id="UP001200034"/>
    </source>
</evidence>
<dbReference type="Gene3D" id="2.30.42.10">
    <property type="match status" value="1"/>
</dbReference>
<protein>
    <recommendedName>
        <fullName evidence="4">PDZ domain-containing protein</fullName>
    </recommendedName>
</protein>
<evidence type="ECO:0000256" key="3">
    <source>
        <dbReference type="SAM" id="MobiDB-lite"/>
    </source>
</evidence>
<evidence type="ECO:0000256" key="1">
    <source>
        <dbReference type="ARBA" id="ARBA00022614"/>
    </source>
</evidence>
<dbReference type="AlphaFoldDB" id="A0AAD4PFD5"/>
<dbReference type="GO" id="GO:0016323">
    <property type="term" value="C:basolateral plasma membrane"/>
    <property type="evidence" value="ECO:0007669"/>
    <property type="project" value="TreeGrafter"/>
</dbReference>
<dbReference type="Pfam" id="PF13855">
    <property type="entry name" value="LRR_8"/>
    <property type="match status" value="2"/>
</dbReference>
<dbReference type="InterPro" id="IPR001478">
    <property type="entry name" value="PDZ"/>
</dbReference>
<dbReference type="Pfam" id="PF00560">
    <property type="entry name" value="LRR_1"/>
    <property type="match status" value="2"/>
</dbReference>
<name>A0AAD4PFD5_9MUSC</name>
<dbReference type="Gene3D" id="3.80.10.10">
    <property type="entry name" value="Ribonuclease Inhibitor"/>
    <property type="match status" value="3"/>
</dbReference>
<dbReference type="GO" id="GO:0098968">
    <property type="term" value="P:neurotransmitter receptor transport postsynaptic membrane to endosome"/>
    <property type="evidence" value="ECO:0007669"/>
    <property type="project" value="TreeGrafter"/>
</dbReference>
<dbReference type="SMART" id="SM00369">
    <property type="entry name" value="LRR_TYP"/>
    <property type="match status" value="12"/>
</dbReference>
<dbReference type="SUPFAM" id="SSF52058">
    <property type="entry name" value="L domain-like"/>
    <property type="match status" value="1"/>
</dbReference>
<sequence>MPLLSKCFPCFKFKREEVIDKLDYSNTPLQDAFPEVWQHERTLEELHLSNARLQTLPPQLFYCQGLRVLQVNSNNLESIPQAIGSLRQLQHLDLNRNLIVSVPEEIKACKHLTHLDLSCNSLQRLPDAITSLISLQELLLNETYLEFLPANFGRLVNLRILEVRLNNLITLPKSMVRLISLQRLDIGGNEFTELVSRLSHSSVDTFNVTSSSQPEVIGELKSLRELWIDFNQIRRVSPNIGKLRELQHFEANGNLLDALPNELSNWRNVEVLSVCSNNLEAFPFSVGMLKSLVTFKCESNGLTELPDSINYLEQLEELVLSHNKLMRLPSTIGSLVKLRFLFADDNQLRQLPDELCSCSQLSVLSVANNQLSALPQNIGHLAKLKVLNVVNNYITSLPVSMLSLVNLTSLWLSDNQSQPLVPLQYLDASNKTQLTCFMLPQVTFKMQAQQQQQQVQEQYEFVYANHQQQPQQPSSPSRRICFAEEATILSASSSNNTAAAPQPAPSYTTSYVAAPTTPEQLPAGSSVRLMRSPTPYPKELRQMAKYMRQAQAANAAAAGASEVREARVVVPNGQVAMAHCDSNQDAVDHATASAIYGVATDPAHIYGVYQQPAPPPQPTTHEYYGLPLVNYDAHYQQLYVDANAMPLPTTHLSNGDQNYELQPLQPQAVVPPPRMEPPPYHIARVYTKKTPEDLTLYESMRQRKQQQQQMQQQQPPMSPTQSLYEQSNSYQDALNSNFKTTAIGAQTEELDYQNNINSEHADLSPPPVTGNEQQEDQLQQQQDTELAMEMDDTLSQHSLNSTATNNTSKGSNKKSTWIFGVHKNPTVKQVTLKWEHSIGFDVAELLNQVGIFVSAITPNSNAARLLSLNDKLLEIDGYDLTNANLSDAKRVLLNCGTVINIMLSRK</sequence>
<feature type="region of interest" description="Disordered" evidence="3">
    <location>
        <begin position="757"/>
        <end position="784"/>
    </location>
</feature>
<accession>A0AAD4PFD5</accession>
<keyword evidence="1" id="KW-0433">Leucine-rich repeat</keyword>
<dbReference type="SUPFAM" id="SSF50156">
    <property type="entry name" value="PDZ domain-like"/>
    <property type="match status" value="1"/>
</dbReference>
<keyword evidence="6" id="KW-1185">Reference proteome</keyword>
<feature type="domain" description="PDZ" evidence="4">
    <location>
        <begin position="838"/>
        <end position="906"/>
    </location>
</feature>
<feature type="region of interest" description="Disordered" evidence="3">
    <location>
        <begin position="700"/>
        <end position="728"/>
    </location>
</feature>
<dbReference type="PROSITE" id="PS51450">
    <property type="entry name" value="LRR"/>
    <property type="match status" value="3"/>
</dbReference>
<feature type="compositionally biased region" description="Low complexity" evidence="3">
    <location>
        <begin position="705"/>
        <end position="722"/>
    </location>
</feature>
<evidence type="ECO:0000256" key="2">
    <source>
        <dbReference type="ARBA" id="ARBA00022737"/>
    </source>
</evidence>
<organism evidence="5 6">
    <name type="scientific">Drosophila rubida</name>
    <dbReference type="NCBI Taxonomy" id="30044"/>
    <lineage>
        <taxon>Eukaryota</taxon>
        <taxon>Metazoa</taxon>
        <taxon>Ecdysozoa</taxon>
        <taxon>Arthropoda</taxon>
        <taxon>Hexapoda</taxon>
        <taxon>Insecta</taxon>
        <taxon>Pterygota</taxon>
        <taxon>Neoptera</taxon>
        <taxon>Endopterygota</taxon>
        <taxon>Diptera</taxon>
        <taxon>Brachycera</taxon>
        <taxon>Muscomorpha</taxon>
        <taxon>Ephydroidea</taxon>
        <taxon>Drosophilidae</taxon>
        <taxon>Drosophila</taxon>
    </lineage>
</organism>
<dbReference type="GO" id="GO:0098887">
    <property type="term" value="P:neurotransmitter receptor transport, endosome to postsynaptic membrane"/>
    <property type="evidence" value="ECO:0007669"/>
    <property type="project" value="TreeGrafter"/>
</dbReference>
<dbReference type="Proteomes" id="UP001200034">
    <property type="component" value="Unassembled WGS sequence"/>
</dbReference>
<dbReference type="FunFam" id="2.30.42.10:FF:000250">
    <property type="entry name" value="Lap1, isoform B"/>
    <property type="match status" value="1"/>
</dbReference>
<evidence type="ECO:0000259" key="4">
    <source>
        <dbReference type="PROSITE" id="PS50106"/>
    </source>
</evidence>
<dbReference type="GO" id="GO:0043113">
    <property type="term" value="P:receptor clustering"/>
    <property type="evidence" value="ECO:0007669"/>
    <property type="project" value="TreeGrafter"/>
</dbReference>
<dbReference type="InterPro" id="IPR003591">
    <property type="entry name" value="Leu-rich_rpt_typical-subtyp"/>
</dbReference>